<name>H1SF80_9BURK</name>
<dbReference type="PATRIC" id="fig|1127483.3.peg.6980"/>
<dbReference type="EMBL" id="AHJE01000107">
    <property type="protein sequence ID" value="EHP38836.1"/>
    <property type="molecule type" value="Genomic_DNA"/>
</dbReference>
<evidence type="ECO:0000313" key="3">
    <source>
        <dbReference type="Proteomes" id="UP000005808"/>
    </source>
</evidence>
<feature type="chain" id="PRO_5003554483" description="Lipoprotein transmembrane" evidence="1">
    <location>
        <begin position="40"/>
        <end position="250"/>
    </location>
</feature>
<sequence length="250" mass="26632">MKIEDSRPAAFTDAVAKTLRATIAGLLMAACGASLSAHAAQAIGQGKKVALIIQAAGPDAAVDQKIKSHLEARGYAVSLVEQDQSPDAVRDADLVVMSSTVSAKRVATGWRQLPKPLLTWENDLLDDLAMTGKRHDVDFGEAPKERYVWLVNAPHPIAAGLPAGAINVYDRQAGMSWGKPGLGASIIATLYGQPEKAAIFAYEKGATMDYESLAPARRVMFFLDNDTFTNLAAPGRQLFDAAVDWAAGLR</sequence>
<evidence type="ECO:0000313" key="2">
    <source>
        <dbReference type="EMBL" id="EHP38836.1"/>
    </source>
</evidence>
<evidence type="ECO:0008006" key="4">
    <source>
        <dbReference type="Google" id="ProtNLM"/>
    </source>
</evidence>
<accession>H1SF80</accession>
<dbReference type="Proteomes" id="UP000005808">
    <property type="component" value="Unassembled WGS sequence"/>
</dbReference>
<gene>
    <name evidence="2" type="ORF">OR16_34930</name>
</gene>
<comment type="caution">
    <text evidence="2">The sequence shown here is derived from an EMBL/GenBank/DDBJ whole genome shotgun (WGS) entry which is preliminary data.</text>
</comment>
<organism evidence="2 3">
    <name type="scientific">Cupriavidus basilensis OR16</name>
    <dbReference type="NCBI Taxonomy" id="1127483"/>
    <lineage>
        <taxon>Bacteria</taxon>
        <taxon>Pseudomonadati</taxon>
        <taxon>Pseudomonadota</taxon>
        <taxon>Betaproteobacteria</taxon>
        <taxon>Burkholderiales</taxon>
        <taxon>Burkholderiaceae</taxon>
        <taxon>Cupriavidus</taxon>
    </lineage>
</organism>
<evidence type="ECO:0000256" key="1">
    <source>
        <dbReference type="SAM" id="SignalP"/>
    </source>
</evidence>
<dbReference type="AlphaFoldDB" id="H1SF80"/>
<feature type="signal peptide" evidence="1">
    <location>
        <begin position="1"/>
        <end position="39"/>
    </location>
</feature>
<dbReference type="RefSeq" id="WP_006162905.1">
    <property type="nucleotide sequence ID" value="NZ_AHJE01000107.1"/>
</dbReference>
<dbReference type="PROSITE" id="PS51257">
    <property type="entry name" value="PROKAR_LIPOPROTEIN"/>
    <property type="match status" value="1"/>
</dbReference>
<reference evidence="2 3" key="1">
    <citation type="journal article" date="2012" name="J. Bacteriol.">
        <title>De Novo Genome Project of Cupriavidus basilensis OR16.</title>
        <authorList>
            <person name="Cserhati M."/>
            <person name="Kriszt B."/>
            <person name="Szoboszlay S."/>
            <person name="Toth A."/>
            <person name="Szabo I."/>
            <person name="Tancsics A."/>
            <person name="Nagy I."/>
            <person name="Horvath B."/>
            <person name="Nagy I."/>
            <person name="Kukolya J."/>
        </authorList>
    </citation>
    <scope>NUCLEOTIDE SEQUENCE [LARGE SCALE GENOMIC DNA]</scope>
    <source>
        <strain evidence="2 3">OR16</strain>
    </source>
</reference>
<keyword evidence="1" id="KW-0732">Signal</keyword>
<proteinExistence type="predicted"/>
<protein>
    <recommendedName>
        <fullName evidence="4">Lipoprotein transmembrane</fullName>
    </recommendedName>
</protein>